<organism evidence="5 6">
    <name type="scientific">Stylophora pistillata</name>
    <name type="common">Smooth cauliflower coral</name>
    <dbReference type="NCBI Taxonomy" id="50429"/>
    <lineage>
        <taxon>Eukaryota</taxon>
        <taxon>Metazoa</taxon>
        <taxon>Cnidaria</taxon>
        <taxon>Anthozoa</taxon>
        <taxon>Hexacorallia</taxon>
        <taxon>Scleractinia</taxon>
        <taxon>Astrocoeniina</taxon>
        <taxon>Pocilloporidae</taxon>
        <taxon>Stylophora</taxon>
    </lineage>
</organism>
<feature type="compositionally biased region" description="Polar residues" evidence="4">
    <location>
        <begin position="459"/>
        <end position="469"/>
    </location>
</feature>
<keyword evidence="6" id="KW-1185">Reference proteome</keyword>
<keyword evidence="3" id="KW-0539">Nucleus</keyword>
<evidence type="ECO:0000256" key="4">
    <source>
        <dbReference type="SAM" id="MobiDB-lite"/>
    </source>
</evidence>
<gene>
    <name evidence="5" type="primary">DGCR14</name>
    <name evidence="5" type="ORF">AWC38_SpisGene12077</name>
</gene>
<feature type="region of interest" description="Disordered" evidence="4">
    <location>
        <begin position="413"/>
        <end position="477"/>
    </location>
</feature>
<evidence type="ECO:0000313" key="5">
    <source>
        <dbReference type="EMBL" id="PFX23399.1"/>
    </source>
</evidence>
<comment type="caution">
    <text evidence="5">The sequence shown here is derived from an EMBL/GenBank/DDBJ whole genome shotgun (WGS) entry which is preliminary data.</text>
</comment>
<protein>
    <submittedName>
        <fullName evidence="5">Protein DGCR14</fullName>
    </submittedName>
</protein>
<feature type="compositionally biased region" description="Polar residues" evidence="4">
    <location>
        <begin position="95"/>
        <end position="114"/>
    </location>
</feature>
<reference evidence="6" key="1">
    <citation type="journal article" date="2017" name="bioRxiv">
        <title>Comparative analysis of the genomes of Stylophora pistillata and Acropora digitifera provides evidence for extensive differences between species of corals.</title>
        <authorList>
            <person name="Voolstra C.R."/>
            <person name="Li Y."/>
            <person name="Liew Y.J."/>
            <person name="Baumgarten S."/>
            <person name="Zoccola D."/>
            <person name="Flot J.-F."/>
            <person name="Tambutte S."/>
            <person name="Allemand D."/>
            <person name="Aranda M."/>
        </authorList>
    </citation>
    <scope>NUCLEOTIDE SEQUENCE [LARGE SCALE GENOMIC DNA]</scope>
</reference>
<accession>A0A2B4S2Y7</accession>
<evidence type="ECO:0000256" key="3">
    <source>
        <dbReference type="ARBA" id="ARBA00023242"/>
    </source>
</evidence>
<dbReference type="OrthoDB" id="19679at2759"/>
<evidence type="ECO:0000256" key="1">
    <source>
        <dbReference type="ARBA" id="ARBA00004123"/>
    </source>
</evidence>
<dbReference type="EMBL" id="LSMT01000209">
    <property type="protein sequence ID" value="PFX23399.1"/>
    <property type="molecule type" value="Genomic_DNA"/>
</dbReference>
<feature type="compositionally biased region" description="Polar residues" evidence="4">
    <location>
        <begin position="427"/>
        <end position="452"/>
    </location>
</feature>
<dbReference type="GO" id="GO:0071013">
    <property type="term" value="C:catalytic step 2 spliceosome"/>
    <property type="evidence" value="ECO:0007669"/>
    <property type="project" value="TreeGrafter"/>
</dbReference>
<proteinExistence type="inferred from homology"/>
<dbReference type="Pfam" id="PF09751">
    <property type="entry name" value="Es2"/>
    <property type="match status" value="1"/>
</dbReference>
<feature type="region of interest" description="Disordered" evidence="4">
    <location>
        <begin position="84"/>
        <end position="140"/>
    </location>
</feature>
<feature type="compositionally biased region" description="Basic and acidic residues" evidence="4">
    <location>
        <begin position="128"/>
        <end position="140"/>
    </location>
</feature>
<dbReference type="PANTHER" id="PTHR12940:SF0">
    <property type="entry name" value="SPLICING FACTOR ESS-2 HOMOLOG"/>
    <property type="match status" value="1"/>
</dbReference>
<name>A0A2B4S2Y7_STYPI</name>
<dbReference type="InterPro" id="IPR019148">
    <property type="entry name" value="Nuclear_protein_DGCR14_ESS-2"/>
</dbReference>
<comment type="similarity">
    <text evidence="2">Belongs to the ESS2 family.</text>
</comment>
<dbReference type="PANTHER" id="PTHR12940">
    <property type="entry name" value="ES-2 PROTEIN - RELATED"/>
    <property type="match status" value="1"/>
</dbReference>
<comment type="subcellular location">
    <subcellularLocation>
        <location evidence="1">Nucleus</location>
    </subcellularLocation>
</comment>
<dbReference type="AlphaFoldDB" id="A0A2B4S2Y7"/>
<dbReference type="STRING" id="50429.A0A2B4S2Y7"/>
<sequence>MALVKRGDQLSVSIVQQSPTESKGKRHVKVLDEETYVQSLNKIIQRDFFPELPKLRAQHEYLDAVEHNDVEKLREISARYQVTQTPGGTLATPATFDTPSTIQGTPAPSGTMTSDNRDASGAPMGNHSEGDKSESKNQDSDLSLDKFLVKNTSEDNASFEQIMDSAAQKHQEKYKWLYEKELEQKERREKTLALPAPEDGDQFKNEDRPSMVETWKYTNKNALMYYPDGVELSATEKIEGKFTKRQQIQHENSRFKRDPFPDDSCDNKLAAAAEAASRLAAKQGKVGVDGQIQGAGETPRVNGYGFVATPSPAPGVDASPLMTWGSIEGTPFRLDGGDTPMTATPGPIFKMPEPKKRDQLGLVLADKVNRKHRQKRRDALARATALIGRSPKHMNTVDRLGQLSPAAQRLASQRLGIRTGSDKSLRASYTPSPSYPQSASSTPVHVQQSTPVTPKGHSATPTQSASLTDNLLKLPKH</sequence>
<evidence type="ECO:0000256" key="2">
    <source>
        <dbReference type="ARBA" id="ARBA00009072"/>
    </source>
</evidence>
<dbReference type="Proteomes" id="UP000225706">
    <property type="component" value="Unassembled WGS sequence"/>
</dbReference>
<evidence type="ECO:0000313" key="6">
    <source>
        <dbReference type="Proteomes" id="UP000225706"/>
    </source>
</evidence>